<keyword evidence="4 6" id="KW-1133">Transmembrane helix</keyword>
<evidence type="ECO:0000313" key="9">
    <source>
        <dbReference type="Proteomes" id="UP001243757"/>
    </source>
</evidence>
<sequence length="391" mass="39438">MPTPASSPTHSPASALPLLALGIGAFGIGTTEFAPMGLLPAIASGTGISIPAAGQLVTAYALGVMLSAPAMTLLMARFDRKAALMALMGLLVLGNLISALAPGYWTLLTGRLITSLCQGAFFGIGAVVATSLVAPERQASAVATMFMGLSIANIGGVPASAWLGAHVGWRMAFGASVVIGLMAIVALALALPKEAPGPRPNARAELRALMHPRMAITLAATVMFAGGFFAVYTYVAPLLHELAGADDSFVILVLVLIGLGLTFGNWFGGRLADWSIDKGARLAMLALALTSLLLPLLATSAAGAVIGFLLWAVAAFSCVPALQIRAMQAAAGAPGLGASFNIAAFNLGNAVGAGVGGATLGWGFGYTAVPVAGGLIVLLGLATLWRRRPAI</sequence>
<dbReference type="InterPro" id="IPR050189">
    <property type="entry name" value="MFS_Efflux_Transporters"/>
</dbReference>
<feature type="domain" description="Major facilitator superfamily (MFS) profile" evidence="7">
    <location>
        <begin position="15"/>
        <end position="391"/>
    </location>
</feature>
<evidence type="ECO:0000256" key="5">
    <source>
        <dbReference type="ARBA" id="ARBA00023136"/>
    </source>
</evidence>
<dbReference type="PROSITE" id="PS50850">
    <property type="entry name" value="MFS"/>
    <property type="match status" value="1"/>
</dbReference>
<feature type="transmembrane region" description="Helical" evidence="6">
    <location>
        <begin position="364"/>
        <end position="385"/>
    </location>
</feature>
<comment type="caution">
    <text evidence="8">The sequence shown here is derived from an EMBL/GenBank/DDBJ whole genome shotgun (WGS) entry which is preliminary data.</text>
</comment>
<dbReference type="Pfam" id="PF07690">
    <property type="entry name" value="MFS_1"/>
    <property type="match status" value="1"/>
</dbReference>
<dbReference type="InterPro" id="IPR020846">
    <property type="entry name" value="MFS_dom"/>
</dbReference>
<dbReference type="SUPFAM" id="SSF103473">
    <property type="entry name" value="MFS general substrate transporter"/>
    <property type="match status" value="1"/>
</dbReference>
<feature type="transmembrane region" description="Helical" evidence="6">
    <location>
        <begin position="336"/>
        <end position="358"/>
    </location>
</feature>
<feature type="transmembrane region" description="Helical" evidence="6">
    <location>
        <begin position="83"/>
        <end position="106"/>
    </location>
</feature>
<dbReference type="Proteomes" id="UP001243757">
    <property type="component" value="Unassembled WGS sequence"/>
</dbReference>
<dbReference type="InterPro" id="IPR036259">
    <property type="entry name" value="MFS_trans_sf"/>
</dbReference>
<dbReference type="EMBL" id="JASNJD010000010">
    <property type="protein sequence ID" value="MDK3018793.1"/>
    <property type="molecule type" value="Genomic_DNA"/>
</dbReference>
<dbReference type="CDD" id="cd17324">
    <property type="entry name" value="MFS_NepI_like"/>
    <property type="match status" value="1"/>
</dbReference>
<evidence type="ECO:0000256" key="4">
    <source>
        <dbReference type="ARBA" id="ARBA00022989"/>
    </source>
</evidence>
<evidence type="ECO:0000256" key="2">
    <source>
        <dbReference type="ARBA" id="ARBA00022475"/>
    </source>
</evidence>
<name>A0ABT7F2G8_9RHOB</name>
<feature type="transmembrane region" description="Helical" evidence="6">
    <location>
        <begin position="112"/>
        <end position="134"/>
    </location>
</feature>
<accession>A0ABT7F2G8</accession>
<dbReference type="RefSeq" id="WP_284481600.1">
    <property type="nucleotide sequence ID" value="NZ_JASNJD010000010.1"/>
</dbReference>
<feature type="transmembrane region" description="Helical" evidence="6">
    <location>
        <begin position="57"/>
        <end position="76"/>
    </location>
</feature>
<organism evidence="8 9">
    <name type="scientific">Pseudodonghicola flavimaris</name>
    <dbReference type="NCBI Taxonomy" id="3050036"/>
    <lineage>
        <taxon>Bacteria</taxon>
        <taxon>Pseudomonadati</taxon>
        <taxon>Pseudomonadota</taxon>
        <taxon>Alphaproteobacteria</taxon>
        <taxon>Rhodobacterales</taxon>
        <taxon>Paracoccaceae</taxon>
        <taxon>Pseudodonghicola</taxon>
    </lineage>
</organism>
<feature type="transmembrane region" description="Helical" evidence="6">
    <location>
        <begin position="248"/>
        <end position="267"/>
    </location>
</feature>
<evidence type="ECO:0000256" key="6">
    <source>
        <dbReference type="SAM" id="Phobius"/>
    </source>
</evidence>
<evidence type="ECO:0000256" key="1">
    <source>
        <dbReference type="ARBA" id="ARBA00004651"/>
    </source>
</evidence>
<reference evidence="8 9" key="1">
    <citation type="submission" date="2023-05" db="EMBL/GenBank/DDBJ databases">
        <title>Pseudodonghicola sp. nov.</title>
        <authorList>
            <person name="Huang J."/>
        </authorList>
    </citation>
    <scope>NUCLEOTIDE SEQUENCE [LARGE SCALE GENOMIC DNA]</scope>
    <source>
        <strain evidence="8 9">IC7</strain>
    </source>
</reference>
<feature type="transmembrane region" description="Helical" evidence="6">
    <location>
        <begin position="171"/>
        <end position="192"/>
    </location>
</feature>
<evidence type="ECO:0000313" key="8">
    <source>
        <dbReference type="EMBL" id="MDK3018793.1"/>
    </source>
</evidence>
<protein>
    <submittedName>
        <fullName evidence="8">MFS transporter</fullName>
    </submittedName>
</protein>
<keyword evidence="5 6" id="KW-0472">Membrane</keyword>
<dbReference type="PANTHER" id="PTHR43124">
    <property type="entry name" value="PURINE EFFLUX PUMP PBUE"/>
    <property type="match status" value="1"/>
</dbReference>
<dbReference type="PANTHER" id="PTHR43124:SF8">
    <property type="entry name" value="INNER MEMBRANE TRANSPORT PROTEIN YDHP"/>
    <property type="match status" value="1"/>
</dbReference>
<evidence type="ECO:0000259" key="7">
    <source>
        <dbReference type="PROSITE" id="PS50850"/>
    </source>
</evidence>
<feature type="transmembrane region" description="Helical" evidence="6">
    <location>
        <begin position="304"/>
        <end position="324"/>
    </location>
</feature>
<proteinExistence type="predicted"/>
<comment type="subcellular location">
    <subcellularLocation>
        <location evidence="1">Cell membrane</location>
        <topology evidence="1">Multi-pass membrane protein</topology>
    </subcellularLocation>
</comment>
<feature type="transmembrane region" description="Helical" evidence="6">
    <location>
        <begin position="146"/>
        <end position="165"/>
    </location>
</feature>
<feature type="transmembrane region" description="Helical" evidence="6">
    <location>
        <begin position="279"/>
        <end position="298"/>
    </location>
</feature>
<keyword evidence="2" id="KW-1003">Cell membrane</keyword>
<keyword evidence="9" id="KW-1185">Reference proteome</keyword>
<dbReference type="Gene3D" id="1.20.1250.20">
    <property type="entry name" value="MFS general substrate transporter like domains"/>
    <property type="match status" value="1"/>
</dbReference>
<evidence type="ECO:0000256" key="3">
    <source>
        <dbReference type="ARBA" id="ARBA00022692"/>
    </source>
</evidence>
<dbReference type="InterPro" id="IPR011701">
    <property type="entry name" value="MFS"/>
</dbReference>
<feature type="transmembrane region" description="Helical" evidence="6">
    <location>
        <begin position="213"/>
        <end position="236"/>
    </location>
</feature>
<gene>
    <name evidence="8" type="ORF">QO033_14005</name>
</gene>
<keyword evidence="3 6" id="KW-0812">Transmembrane</keyword>